<evidence type="ECO:0000256" key="1">
    <source>
        <dbReference type="SAM" id="MobiDB-lite"/>
    </source>
</evidence>
<feature type="compositionally biased region" description="Low complexity" evidence="1">
    <location>
        <begin position="12"/>
        <end position="26"/>
    </location>
</feature>
<gene>
    <name evidence="2" type="ORF">EYF80_045916</name>
</gene>
<feature type="region of interest" description="Disordered" evidence="1">
    <location>
        <begin position="1"/>
        <end position="26"/>
    </location>
</feature>
<sequence>MGNRGPVFVEQPGARPDPGAAGGARDTSIRPVLLGLTMQLPSHQRAGASATDGLYILLRV</sequence>
<comment type="caution">
    <text evidence="2">The sequence shown here is derived from an EMBL/GenBank/DDBJ whole genome shotgun (WGS) entry which is preliminary data.</text>
</comment>
<dbReference type="Proteomes" id="UP000314294">
    <property type="component" value="Unassembled WGS sequence"/>
</dbReference>
<proteinExistence type="predicted"/>
<evidence type="ECO:0000313" key="2">
    <source>
        <dbReference type="EMBL" id="TNN43894.1"/>
    </source>
</evidence>
<dbReference type="EMBL" id="SRLO01000939">
    <property type="protein sequence ID" value="TNN43894.1"/>
    <property type="molecule type" value="Genomic_DNA"/>
</dbReference>
<evidence type="ECO:0000313" key="3">
    <source>
        <dbReference type="Proteomes" id="UP000314294"/>
    </source>
</evidence>
<organism evidence="2 3">
    <name type="scientific">Liparis tanakae</name>
    <name type="common">Tanaka's snailfish</name>
    <dbReference type="NCBI Taxonomy" id="230148"/>
    <lineage>
        <taxon>Eukaryota</taxon>
        <taxon>Metazoa</taxon>
        <taxon>Chordata</taxon>
        <taxon>Craniata</taxon>
        <taxon>Vertebrata</taxon>
        <taxon>Euteleostomi</taxon>
        <taxon>Actinopterygii</taxon>
        <taxon>Neopterygii</taxon>
        <taxon>Teleostei</taxon>
        <taxon>Neoteleostei</taxon>
        <taxon>Acanthomorphata</taxon>
        <taxon>Eupercaria</taxon>
        <taxon>Perciformes</taxon>
        <taxon>Cottioidei</taxon>
        <taxon>Cottales</taxon>
        <taxon>Liparidae</taxon>
        <taxon>Liparis</taxon>
    </lineage>
</organism>
<name>A0A4Z2FT51_9TELE</name>
<accession>A0A4Z2FT51</accession>
<dbReference type="AlphaFoldDB" id="A0A4Z2FT51"/>
<protein>
    <submittedName>
        <fullName evidence="2">Uncharacterized protein</fullName>
    </submittedName>
</protein>
<keyword evidence="3" id="KW-1185">Reference proteome</keyword>
<reference evidence="2 3" key="1">
    <citation type="submission" date="2019-03" db="EMBL/GenBank/DDBJ databases">
        <title>First draft genome of Liparis tanakae, snailfish: a comprehensive survey of snailfish specific genes.</title>
        <authorList>
            <person name="Kim W."/>
            <person name="Song I."/>
            <person name="Jeong J.-H."/>
            <person name="Kim D."/>
            <person name="Kim S."/>
            <person name="Ryu S."/>
            <person name="Song J.Y."/>
            <person name="Lee S.K."/>
        </authorList>
    </citation>
    <scope>NUCLEOTIDE SEQUENCE [LARGE SCALE GENOMIC DNA]</scope>
    <source>
        <tissue evidence="2">Muscle</tissue>
    </source>
</reference>